<reference evidence="3" key="2">
    <citation type="submission" date="2024-04" db="EMBL/GenBank/DDBJ databases">
        <authorList>
            <person name="Chen Y."/>
            <person name="Shah S."/>
            <person name="Dougan E. K."/>
            <person name="Thang M."/>
            <person name="Chan C."/>
        </authorList>
    </citation>
    <scope>NUCLEOTIDE SEQUENCE [LARGE SCALE GENOMIC DNA]</scope>
</reference>
<dbReference type="EMBL" id="CAMXCT030001087">
    <property type="protein sequence ID" value="CAL4773804.1"/>
    <property type="molecule type" value="Genomic_DNA"/>
</dbReference>
<evidence type="ECO:0000313" key="3">
    <source>
        <dbReference type="EMBL" id="CAL1139867.1"/>
    </source>
</evidence>
<keyword evidence="5" id="KW-1185">Reference proteome</keyword>
<dbReference type="OrthoDB" id="430688at2759"/>
<protein>
    <submittedName>
        <fullName evidence="4">Soluble guanylate cyclase gcy-36</fullName>
    </submittedName>
</protein>
<accession>A0A9P1C6P6</accession>
<evidence type="ECO:0000313" key="5">
    <source>
        <dbReference type="Proteomes" id="UP001152797"/>
    </source>
</evidence>
<dbReference type="AlphaFoldDB" id="A0A9P1C6P6"/>
<gene>
    <name evidence="2" type="ORF">C1SCF055_LOCUS13841</name>
</gene>
<dbReference type="EMBL" id="CAMXCT010001087">
    <property type="protein sequence ID" value="CAI3986492.1"/>
    <property type="molecule type" value="Genomic_DNA"/>
</dbReference>
<evidence type="ECO:0000313" key="2">
    <source>
        <dbReference type="EMBL" id="CAI3986492.1"/>
    </source>
</evidence>
<sequence length="321" mass="36474">MMSLCVNLLEEFIALSDGMIVLASWNYFSRLWCVYEWVCGLLIHSAMEIEILADPFIRDSTVDTYLFCIRNFSVAKCYCNNENDQQTLIDKVHSYYKSVSDFERFFQFSVIVCFTRCLVKRRTGKSGTLKPWIELAAACGFKDLALELRQLGKSVARFQEEAAQETTGGSTLELQVAFSSRVDDWFRQNIAPLLIIEQRKATNHLGIRYIRTLCSLAEEIKQSKEKLKDWCETSHDHSELTRSHRRVLYSASFLPESTELDDLGQSVALKRPTVKPQGPAKLTKPQLHLSSGSRDSVQLDVSPLSTFMRSAALGVSSQDLQ</sequence>
<proteinExistence type="predicted"/>
<dbReference type="Proteomes" id="UP001152797">
    <property type="component" value="Unassembled WGS sequence"/>
</dbReference>
<feature type="region of interest" description="Disordered" evidence="1">
    <location>
        <begin position="269"/>
        <end position="295"/>
    </location>
</feature>
<dbReference type="EMBL" id="CAMXCT020001087">
    <property type="protein sequence ID" value="CAL1139867.1"/>
    <property type="molecule type" value="Genomic_DNA"/>
</dbReference>
<evidence type="ECO:0000313" key="4">
    <source>
        <dbReference type="EMBL" id="CAL4773804.1"/>
    </source>
</evidence>
<comment type="caution">
    <text evidence="2">The sequence shown here is derived from an EMBL/GenBank/DDBJ whole genome shotgun (WGS) entry which is preliminary data.</text>
</comment>
<reference evidence="2" key="1">
    <citation type="submission" date="2022-10" db="EMBL/GenBank/DDBJ databases">
        <authorList>
            <person name="Chen Y."/>
            <person name="Dougan E. K."/>
            <person name="Chan C."/>
            <person name="Rhodes N."/>
            <person name="Thang M."/>
        </authorList>
    </citation>
    <scope>NUCLEOTIDE SEQUENCE</scope>
</reference>
<organism evidence="2">
    <name type="scientific">Cladocopium goreaui</name>
    <dbReference type="NCBI Taxonomy" id="2562237"/>
    <lineage>
        <taxon>Eukaryota</taxon>
        <taxon>Sar</taxon>
        <taxon>Alveolata</taxon>
        <taxon>Dinophyceae</taxon>
        <taxon>Suessiales</taxon>
        <taxon>Symbiodiniaceae</taxon>
        <taxon>Cladocopium</taxon>
    </lineage>
</organism>
<name>A0A9P1C6P6_9DINO</name>
<evidence type="ECO:0000256" key="1">
    <source>
        <dbReference type="SAM" id="MobiDB-lite"/>
    </source>
</evidence>